<dbReference type="Pfam" id="PF13560">
    <property type="entry name" value="HTH_31"/>
    <property type="match status" value="1"/>
</dbReference>
<comment type="caution">
    <text evidence="2">The sequence shown here is derived from an EMBL/GenBank/DDBJ whole genome shotgun (WGS) entry which is preliminary data.</text>
</comment>
<dbReference type="GO" id="GO:0003677">
    <property type="term" value="F:DNA binding"/>
    <property type="evidence" value="ECO:0007669"/>
    <property type="project" value="InterPro"/>
</dbReference>
<dbReference type="SMART" id="SM00530">
    <property type="entry name" value="HTH_XRE"/>
    <property type="match status" value="1"/>
</dbReference>
<dbReference type="Proteomes" id="UP000094291">
    <property type="component" value="Unassembled WGS sequence"/>
</dbReference>
<dbReference type="RefSeq" id="WP_068996645.1">
    <property type="nucleotide sequence ID" value="NZ_MDTQ01000001.1"/>
</dbReference>
<dbReference type="STRING" id="197479.BFW38_00605"/>
<proteinExistence type="predicted"/>
<dbReference type="PANTHER" id="PTHR35010">
    <property type="entry name" value="BLL4672 PROTEIN-RELATED"/>
    <property type="match status" value="1"/>
</dbReference>
<dbReference type="InterPro" id="IPR001387">
    <property type="entry name" value="Cro/C1-type_HTH"/>
</dbReference>
<organism evidence="2 3">
    <name type="scientific">Terasakiispira papahanaumokuakeensis</name>
    <dbReference type="NCBI Taxonomy" id="197479"/>
    <lineage>
        <taxon>Bacteria</taxon>
        <taxon>Pseudomonadati</taxon>
        <taxon>Pseudomonadota</taxon>
        <taxon>Gammaproteobacteria</taxon>
        <taxon>Oceanospirillales</taxon>
        <taxon>Terasakiispira</taxon>
    </lineage>
</organism>
<dbReference type="EMBL" id="MDTQ01000001">
    <property type="protein sequence ID" value="ODC02261.1"/>
    <property type="molecule type" value="Genomic_DNA"/>
</dbReference>
<dbReference type="InterPro" id="IPR010982">
    <property type="entry name" value="Lambda_DNA-bd_dom_sf"/>
</dbReference>
<dbReference type="OrthoDB" id="5346389at2"/>
<dbReference type="InterPro" id="IPR041413">
    <property type="entry name" value="MLTR_LBD"/>
</dbReference>
<sequence>MSRMSRTRSELADFLTTRRARLKPEQVGLPAGQRRRTPGLRREEVAALAGVGVSWYTWLEQGREIGVSSLFLERLAEVFRLDEMERRHLFLLAHQRLPVETGINWCQVPPIVQQLMNELPYSPCYVMNLRWDILAWNTAADRLFSFSKTEAAQRNLIWMLYAHEPLRQLIHQWEINMPRILSSFRRDYVNAREAPDFKALVQSLMQLSPEFKQSWSTHAVDAPCQGLRDLNLPGLGVIQFQHTRLLADEQHHLSLVYYTPQPDHQETFREWLSPYIG</sequence>
<dbReference type="Gene3D" id="1.10.260.40">
    <property type="entry name" value="lambda repressor-like DNA-binding domains"/>
    <property type="match status" value="1"/>
</dbReference>
<dbReference type="SUPFAM" id="SSF47413">
    <property type="entry name" value="lambda repressor-like DNA-binding domains"/>
    <property type="match status" value="1"/>
</dbReference>
<dbReference type="Gene3D" id="3.30.450.180">
    <property type="match status" value="1"/>
</dbReference>
<feature type="domain" description="HTH cro/C1-type" evidence="1">
    <location>
        <begin position="14"/>
        <end position="86"/>
    </location>
</feature>
<accession>A0A1E2V5K3</accession>
<protein>
    <submittedName>
        <fullName evidence="2">Transcriptional regulator</fullName>
    </submittedName>
</protein>
<evidence type="ECO:0000259" key="1">
    <source>
        <dbReference type="SMART" id="SM00530"/>
    </source>
</evidence>
<evidence type="ECO:0000313" key="2">
    <source>
        <dbReference type="EMBL" id="ODC02261.1"/>
    </source>
</evidence>
<keyword evidence="3" id="KW-1185">Reference proteome</keyword>
<dbReference type="AlphaFoldDB" id="A0A1E2V5K3"/>
<evidence type="ECO:0000313" key="3">
    <source>
        <dbReference type="Proteomes" id="UP000094291"/>
    </source>
</evidence>
<name>A0A1E2V5K3_9GAMM</name>
<reference evidence="2 3" key="1">
    <citation type="submission" date="2016-08" db="EMBL/GenBank/DDBJ databases">
        <authorList>
            <person name="Seilhamer J.J."/>
        </authorList>
    </citation>
    <scope>NUCLEOTIDE SEQUENCE [LARGE SCALE GENOMIC DNA]</scope>
    <source>
        <strain evidence="2 3">PH27A</strain>
    </source>
</reference>
<dbReference type="CDD" id="cd00093">
    <property type="entry name" value="HTH_XRE"/>
    <property type="match status" value="1"/>
</dbReference>
<gene>
    <name evidence="2" type="ORF">BFW38_00605</name>
</gene>
<dbReference type="Pfam" id="PF17765">
    <property type="entry name" value="MLTR_LBD"/>
    <property type="match status" value="1"/>
</dbReference>